<evidence type="ECO:0000313" key="5">
    <source>
        <dbReference type="EMBL" id="KGF63629.1"/>
    </source>
</evidence>
<protein>
    <submittedName>
        <fullName evidence="5">Prohead protease</fullName>
    </submittedName>
</protein>
<evidence type="ECO:0000256" key="2">
    <source>
        <dbReference type="ARBA" id="ARBA00022670"/>
    </source>
</evidence>
<keyword evidence="3" id="KW-0378">Hydrolase</keyword>
<evidence type="ECO:0000256" key="3">
    <source>
        <dbReference type="ARBA" id="ARBA00022801"/>
    </source>
</evidence>
<dbReference type="InterPro" id="IPR006433">
    <property type="entry name" value="Prohead_protease"/>
</dbReference>
<dbReference type="OrthoDB" id="9804926at2"/>
<dbReference type="Proteomes" id="UP000029719">
    <property type="component" value="Unassembled WGS sequence"/>
</dbReference>
<dbReference type="GO" id="GO:0008233">
    <property type="term" value="F:peptidase activity"/>
    <property type="evidence" value="ECO:0007669"/>
    <property type="project" value="UniProtKB-KW"/>
</dbReference>
<keyword evidence="2 5" id="KW-0645">Protease</keyword>
<dbReference type="InterPro" id="IPR054613">
    <property type="entry name" value="Peptidase_S78_dom"/>
</dbReference>
<organism evidence="5 6">
    <name type="scientific">Pseudomonas lutea</name>
    <dbReference type="NCBI Taxonomy" id="243924"/>
    <lineage>
        <taxon>Bacteria</taxon>
        <taxon>Pseudomonadati</taxon>
        <taxon>Pseudomonadota</taxon>
        <taxon>Gammaproteobacteria</taxon>
        <taxon>Pseudomonadales</taxon>
        <taxon>Pseudomonadaceae</taxon>
        <taxon>Pseudomonas</taxon>
    </lineage>
</organism>
<name>A0A9X0JIF3_9PSED</name>
<dbReference type="RefSeq" id="WP_037015243.1">
    <property type="nucleotide sequence ID" value="NZ_JRMB01000002.1"/>
</dbReference>
<dbReference type="AlphaFoldDB" id="A0A9X0JIF3"/>
<evidence type="ECO:0000313" key="6">
    <source>
        <dbReference type="Proteomes" id="UP000029719"/>
    </source>
</evidence>
<proteinExistence type="predicted"/>
<evidence type="ECO:0000259" key="4">
    <source>
        <dbReference type="Pfam" id="PF04586"/>
    </source>
</evidence>
<evidence type="ECO:0000256" key="1">
    <source>
        <dbReference type="ARBA" id="ARBA00022612"/>
    </source>
</evidence>
<keyword evidence="1" id="KW-1188">Viral release from host cell</keyword>
<dbReference type="Pfam" id="PF04586">
    <property type="entry name" value="Peptidase_S78"/>
    <property type="match status" value="1"/>
</dbReference>
<gene>
    <name evidence="5" type="ORF">LT42_17135</name>
</gene>
<dbReference type="EMBL" id="JRMB01000002">
    <property type="protein sequence ID" value="KGF63629.1"/>
    <property type="molecule type" value="Genomic_DNA"/>
</dbReference>
<sequence length="220" mass="23471">MSNIHKTIAFEQAEIKFSGGGTQGIFEGYASVFNKVDADGDIILPGAFATALTGQSRAVAMFFNHQRNAIPVGKWLHLEEDSKGLLARGELTPGNPQSEALKSAMQHGTVNGLSVGFLAGAADFDRIATGMAFKSMQRLREISICTEPANEDASISSLKSMDAIESIRDAEHWLRDSAGLSKSEAQALIARIKSAVRSDSEGGEITAILDRIKSFPSVGK</sequence>
<comment type="caution">
    <text evidence="5">The sequence shown here is derived from an EMBL/GenBank/DDBJ whole genome shotgun (WGS) entry which is preliminary data.</text>
</comment>
<accession>A0A9X0JIF3</accession>
<reference evidence="5 6" key="1">
    <citation type="submission" date="2014-09" db="EMBL/GenBank/DDBJ databases">
        <title>Genome sequence of Pseudomonas lutea strain DSM 17257T.</title>
        <authorList>
            <person name="Kwak Y."/>
            <person name="Shin J.-H."/>
        </authorList>
    </citation>
    <scope>NUCLEOTIDE SEQUENCE [LARGE SCALE GENOMIC DNA]</scope>
    <source>
        <strain evidence="5 6">DSM 17257</strain>
    </source>
</reference>
<feature type="domain" description="Prohead serine protease" evidence="4">
    <location>
        <begin position="21"/>
        <end position="165"/>
    </location>
</feature>
<dbReference type="GO" id="GO:0006508">
    <property type="term" value="P:proteolysis"/>
    <property type="evidence" value="ECO:0007669"/>
    <property type="project" value="UniProtKB-KW"/>
</dbReference>
<dbReference type="NCBIfam" id="TIGR01543">
    <property type="entry name" value="proheadase_HK97"/>
    <property type="match status" value="1"/>
</dbReference>